<dbReference type="Pfam" id="PF00780">
    <property type="entry name" value="CNH"/>
    <property type="match status" value="1"/>
</dbReference>
<dbReference type="EC" id="2.7.11.1" evidence="2"/>
<dbReference type="PROSITE" id="PS00107">
    <property type="entry name" value="PROTEIN_KINASE_ATP"/>
    <property type="match status" value="1"/>
</dbReference>
<dbReference type="InterPro" id="IPR009057">
    <property type="entry name" value="Homeodomain-like_sf"/>
</dbReference>
<evidence type="ECO:0000259" key="8">
    <source>
        <dbReference type="PROSITE" id="PS50219"/>
    </source>
</evidence>
<evidence type="ECO:0000313" key="9">
    <source>
        <dbReference type="EMBL" id="CAH3159771.1"/>
    </source>
</evidence>
<name>A0ABN8Q919_9CNID</name>
<dbReference type="SUPFAM" id="SSF46689">
    <property type="entry name" value="Homeodomain-like"/>
    <property type="match status" value="1"/>
</dbReference>
<evidence type="ECO:0000256" key="3">
    <source>
        <dbReference type="ARBA" id="ARBA00022741"/>
    </source>
</evidence>
<proteinExistence type="inferred from homology"/>
<feature type="region of interest" description="Disordered" evidence="6">
    <location>
        <begin position="295"/>
        <end position="487"/>
    </location>
</feature>
<dbReference type="InterPro" id="IPR050629">
    <property type="entry name" value="STE20/SPS1-PAK"/>
</dbReference>
<comment type="similarity">
    <text evidence="1">Belongs to the protein kinase superfamily. STE Ser/Thr protein kinase family. STE20 subfamily.</text>
</comment>
<dbReference type="SMART" id="SM00036">
    <property type="entry name" value="CNH"/>
    <property type="match status" value="1"/>
</dbReference>
<dbReference type="InterPro" id="IPR008271">
    <property type="entry name" value="Ser/Thr_kinase_AS"/>
</dbReference>
<dbReference type="PANTHER" id="PTHR48012">
    <property type="entry name" value="STERILE20-LIKE KINASE, ISOFORM B-RELATED"/>
    <property type="match status" value="1"/>
</dbReference>
<dbReference type="CDD" id="cd06613">
    <property type="entry name" value="STKc_MAP4K3_like"/>
    <property type="match status" value="1"/>
</dbReference>
<feature type="region of interest" description="Disordered" evidence="6">
    <location>
        <begin position="965"/>
        <end position="1041"/>
    </location>
</feature>
<evidence type="ECO:0000256" key="2">
    <source>
        <dbReference type="ARBA" id="ARBA00012513"/>
    </source>
</evidence>
<accession>A0ABN8Q919</accession>
<reference evidence="9 10" key="1">
    <citation type="submission" date="2022-05" db="EMBL/GenBank/DDBJ databases">
        <authorList>
            <consortium name="Genoscope - CEA"/>
            <person name="William W."/>
        </authorList>
    </citation>
    <scope>NUCLEOTIDE SEQUENCE [LARGE SCALE GENOMIC DNA]</scope>
</reference>
<dbReference type="PROSITE" id="PS50011">
    <property type="entry name" value="PROTEIN_KINASE_DOM"/>
    <property type="match status" value="1"/>
</dbReference>
<feature type="compositionally biased region" description="Basic and acidic residues" evidence="6">
    <location>
        <begin position="345"/>
        <end position="357"/>
    </location>
</feature>
<evidence type="ECO:0000259" key="7">
    <source>
        <dbReference type="PROSITE" id="PS50011"/>
    </source>
</evidence>
<dbReference type="InterPro" id="IPR017441">
    <property type="entry name" value="Protein_kinase_ATP_BS"/>
</dbReference>
<evidence type="ECO:0000256" key="5">
    <source>
        <dbReference type="PROSITE-ProRule" id="PRU10141"/>
    </source>
</evidence>
<comment type="caution">
    <text evidence="9">The sequence shown here is derived from an EMBL/GenBank/DDBJ whole genome shotgun (WGS) entry which is preliminary data.</text>
</comment>
<dbReference type="PANTHER" id="PTHR48012:SF18">
    <property type="entry name" value="HAPPYHOUR, ISOFORM A"/>
    <property type="match status" value="1"/>
</dbReference>
<evidence type="ECO:0000256" key="4">
    <source>
        <dbReference type="ARBA" id="ARBA00022840"/>
    </source>
</evidence>
<dbReference type="SUPFAM" id="SSF56112">
    <property type="entry name" value="Protein kinase-like (PK-like)"/>
    <property type="match status" value="1"/>
</dbReference>
<feature type="compositionally biased region" description="Basic and acidic residues" evidence="6">
    <location>
        <begin position="445"/>
        <end position="455"/>
    </location>
</feature>
<evidence type="ECO:0000256" key="1">
    <source>
        <dbReference type="ARBA" id="ARBA00008874"/>
    </source>
</evidence>
<feature type="domain" description="CNH" evidence="8">
    <location>
        <begin position="505"/>
        <end position="798"/>
    </location>
</feature>
<feature type="compositionally biased region" description="Pro residues" evidence="6">
    <location>
        <begin position="462"/>
        <end position="473"/>
    </location>
</feature>
<keyword evidence="4 5" id="KW-0067">ATP-binding</keyword>
<feature type="compositionally biased region" description="Basic and acidic residues" evidence="6">
    <location>
        <begin position="987"/>
        <end position="997"/>
    </location>
</feature>
<evidence type="ECO:0000256" key="6">
    <source>
        <dbReference type="SAM" id="MobiDB-lite"/>
    </source>
</evidence>
<dbReference type="PROSITE" id="PS50219">
    <property type="entry name" value="CNH"/>
    <property type="match status" value="1"/>
</dbReference>
<dbReference type="SMART" id="SM00220">
    <property type="entry name" value="S_TKc"/>
    <property type="match status" value="1"/>
</dbReference>
<dbReference type="Pfam" id="PF00069">
    <property type="entry name" value="Pkinase"/>
    <property type="match status" value="1"/>
</dbReference>
<feature type="compositionally biased region" description="Acidic residues" evidence="6">
    <location>
        <begin position="306"/>
        <end position="317"/>
    </location>
</feature>
<dbReference type="InterPro" id="IPR011009">
    <property type="entry name" value="Kinase-like_dom_sf"/>
</dbReference>
<feature type="domain" description="Protein kinase" evidence="7">
    <location>
        <begin position="18"/>
        <end position="275"/>
    </location>
</feature>
<keyword evidence="10" id="KW-1185">Reference proteome</keyword>
<evidence type="ECO:0000313" key="10">
    <source>
        <dbReference type="Proteomes" id="UP001159427"/>
    </source>
</evidence>
<sequence>MSTPLRANISRGNPDKVFDLIEKVGGGTYGDVFKARVIATGELSAVKVVKIEPGDDFELIQQEIAMMQHCQHPNIIQYMGSYLRRDKLWIAMEFCGGGSVQDIYCVTGPCSESQISFICVETLKGLAYLHEKSLMHRDIKGANILLTTQGSVKLADFGIAARISDTLAKRKSFIGTPYWMAPEMAAVERTGGYDLKCDIWAVGITAIELAELQPPMFDLHPMRALYMIGKRSFVPPTLKEKDKWSVELHNFIKAALTKNPKKRPTADKMLMMPFCCHGYTKAVTQDLMDTFKAKSQKKGNRLRQQEEEEEDEEDVVDENVQVLTRIRSTKAVEKNNDKSSMPTDGKLDGVQVEHETSTHNQQTHNGSEKAVNGEVAMNNDEDSGTMKVHQEAGEEEQPPPLPPKQHQRNSHYQVPQSSLKSKPVPPPKPGHLKVVRALSNQETKAVPERQRKFSDADAINRVPPPNVPPPKPPVGARSSDPGRPSAARRASQVTTCFSKIFNECPLHIYCTGLWVNPNTREKYIIVGAEEGIYSLNFSEQLHEAEMEQISARRCTWLSIFQSHMVSLQGSPNCVYMQNLDTLHDRQAFFQTVARNNRMSETRGCTKCCIVNNPYNSQTYLCVAMQKSVLLYQWYEPWHRFMKVQYYDVDIPSPPPLFEPLVISDLEYPLICVGVKKKSDGDLHFDCVNLNSLSNWFVDEPTGEKINADTVDHLEKDTVLVAFDKVVRFVSLEGKLKQFRRQLSEIHFDIKPESVVCLQGSVLAFHEHGLQGRSLHSGKVNVEMNDPKRNFRLLGCESIAVVESKPADHPNAPCNLYILASNSRNPQNKRKRRNAMQFDEDILELEEKEEREAFSVRNNKTINQLTSQDLGRACAPADYKNIEELIEDPVKEEKERRRKAVEKWTKESNDKFASGLATYGKRFRKLAEPLPEMTVADCVEHYYMAKPCYFNFEEWTAQEQIKSEHSLVSSGEKTDGSSSSNVNQTSEGKPKASLHDPHTSSCTPFEPTPGSRTCEPSHITENRKFKMPSVDREKESDVILSE</sequence>
<keyword evidence="3 5" id="KW-0547">Nucleotide-binding</keyword>
<dbReference type="InterPro" id="IPR000719">
    <property type="entry name" value="Prot_kinase_dom"/>
</dbReference>
<dbReference type="Proteomes" id="UP001159427">
    <property type="component" value="Unassembled WGS sequence"/>
</dbReference>
<dbReference type="InterPro" id="IPR001180">
    <property type="entry name" value="CNH_dom"/>
</dbReference>
<feature type="compositionally biased region" description="Basic and acidic residues" evidence="6">
    <location>
        <begin position="1017"/>
        <end position="1041"/>
    </location>
</feature>
<organism evidence="9 10">
    <name type="scientific">Porites evermanni</name>
    <dbReference type="NCBI Taxonomy" id="104178"/>
    <lineage>
        <taxon>Eukaryota</taxon>
        <taxon>Metazoa</taxon>
        <taxon>Cnidaria</taxon>
        <taxon>Anthozoa</taxon>
        <taxon>Hexacorallia</taxon>
        <taxon>Scleractinia</taxon>
        <taxon>Fungiina</taxon>
        <taxon>Poritidae</taxon>
        <taxon>Porites</taxon>
    </lineage>
</organism>
<dbReference type="PROSITE" id="PS00108">
    <property type="entry name" value="PROTEIN_KINASE_ST"/>
    <property type="match status" value="1"/>
</dbReference>
<dbReference type="EMBL" id="CALNXI010001198">
    <property type="protein sequence ID" value="CAH3159771.1"/>
    <property type="molecule type" value="Genomic_DNA"/>
</dbReference>
<dbReference type="Gene3D" id="1.10.10.60">
    <property type="entry name" value="Homeodomain-like"/>
    <property type="match status" value="1"/>
</dbReference>
<gene>
    <name evidence="9" type="ORF">PEVE_00003285</name>
</gene>
<feature type="binding site" evidence="5">
    <location>
        <position position="47"/>
    </location>
    <ligand>
        <name>ATP</name>
        <dbReference type="ChEBI" id="CHEBI:30616"/>
    </ligand>
</feature>
<dbReference type="Gene3D" id="1.10.510.10">
    <property type="entry name" value="Transferase(Phosphotransferase) domain 1"/>
    <property type="match status" value="1"/>
</dbReference>
<protein>
    <recommendedName>
        <fullName evidence="2">non-specific serine/threonine protein kinase</fullName>
        <ecNumber evidence="2">2.7.11.1</ecNumber>
    </recommendedName>
</protein>